<dbReference type="Proteomes" id="UP000251960">
    <property type="component" value="Chromosome 2"/>
</dbReference>
<reference evidence="2" key="1">
    <citation type="journal article" date="2018" name="Nat. Genet.">
        <title>Extensive intraspecific gene order and gene structural variations between Mo17 and other maize genomes.</title>
        <authorList>
            <person name="Sun S."/>
            <person name="Zhou Y."/>
            <person name="Chen J."/>
            <person name="Shi J."/>
            <person name="Zhao H."/>
            <person name="Zhao H."/>
            <person name="Song W."/>
            <person name="Zhang M."/>
            <person name="Cui Y."/>
            <person name="Dong X."/>
            <person name="Liu H."/>
            <person name="Ma X."/>
            <person name="Jiao Y."/>
            <person name="Wang B."/>
            <person name="Wei X."/>
            <person name="Stein J.C."/>
            <person name="Glaubitz J.C."/>
            <person name="Lu F."/>
            <person name="Yu G."/>
            <person name="Liang C."/>
            <person name="Fengler K."/>
            <person name="Li B."/>
            <person name="Rafalski A."/>
            <person name="Schnable P.S."/>
            <person name="Ware D.H."/>
            <person name="Buckler E.S."/>
            <person name="Lai J."/>
        </authorList>
    </citation>
    <scope>NUCLEOTIDE SEQUENCE [LARGE SCALE GENOMIC DNA]</scope>
    <source>
        <tissue evidence="2">Seedling</tissue>
    </source>
</reference>
<proteinExistence type="predicted"/>
<comment type="caution">
    <text evidence="2">The sequence shown here is derived from an EMBL/GenBank/DDBJ whole genome shotgun (WGS) entry which is preliminary data.</text>
</comment>
<keyword evidence="1" id="KW-0732">Signal</keyword>
<accession>A0A3L6FRB4</accession>
<feature type="signal peptide" evidence="1">
    <location>
        <begin position="1"/>
        <end position="27"/>
    </location>
</feature>
<dbReference type="EMBL" id="NCVQ01000003">
    <property type="protein sequence ID" value="PWZ37011.1"/>
    <property type="molecule type" value="Genomic_DNA"/>
</dbReference>
<protein>
    <submittedName>
        <fullName evidence="2">Uncharacterized protein</fullName>
    </submittedName>
</protein>
<feature type="chain" id="PRO_5018209161" evidence="1">
    <location>
        <begin position="28"/>
        <end position="89"/>
    </location>
</feature>
<evidence type="ECO:0000313" key="2">
    <source>
        <dbReference type="EMBL" id="PWZ37011.1"/>
    </source>
</evidence>
<sequence>MALLKTGSKSTLVVAIVWLLIATLATADGATQKKLQGVCEKIVKGACSEKVCGGMCAMIGSNAVGSCKVDGRVSYCCCQQKTPTHIGVH</sequence>
<organism evidence="2">
    <name type="scientific">Zea mays</name>
    <name type="common">Maize</name>
    <dbReference type="NCBI Taxonomy" id="4577"/>
    <lineage>
        <taxon>Eukaryota</taxon>
        <taxon>Viridiplantae</taxon>
        <taxon>Streptophyta</taxon>
        <taxon>Embryophyta</taxon>
        <taxon>Tracheophyta</taxon>
        <taxon>Spermatophyta</taxon>
        <taxon>Magnoliopsida</taxon>
        <taxon>Liliopsida</taxon>
        <taxon>Poales</taxon>
        <taxon>Poaceae</taxon>
        <taxon>PACMAD clade</taxon>
        <taxon>Panicoideae</taxon>
        <taxon>Andropogonodae</taxon>
        <taxon>Andropogoneae</taxon>
        <taxon>Tripsacinae</taxon>
        <taxon>Zea</taxon>
    </lineage>
</organism>
<evidence type="ECO:0000256" key="1">
    <source>
        <dbReference type="SAM" id="SignalP"/>
    </source>
</evidence>
<dbReference type="AlphaFoldDB" id="A0A3L6FRB4"/>
<gene>
    <name evidence="2" type="ORF">Zm00014a_010845</name>
</gene>
<name>A0A3L6FRB4_MAIZE</name>